<organism evidence="2 3">
    <name type="scientific">Diaphorina citri</name>
    <name type="common">Asian citrus psyllid</name>
    <dbReference type="NCBI Taxonomy" id="121845"/>
    <lineage>
        <taxon>Eukaryota</taxon>
        <taxon>Metazoa</taxon>
        <taxon>Ecdysozoa</taxon>
        <taxon>Arthropoda</taxon>
        <taxon>Hexapoda</taxon>
        <taxon>Insecta</taxon>
        <taxon>Pterygota</taxon>
        <taxon>Neoptera</taxon>
        <taxon>Paraneoptera</taxon>
        <taxon>Hemiptera</taxon>
        <taxon>Sternorrhyncha</taxon>
        <taxon>Psylloidea</taxon>
        <taxon>Psyllidae</taxon>
        <taxon>Diaphorininae</taxon>
        <taxon>Diaphorina</taxon>
    </lineage>
</organism>
<dbReference type="Proteomes" id="UP000079169">
    <property type="component" value="Unplaced"/>
</dbReference>
<accession>A0A3Q0IP03</accession>
<reference evidence="3" key="1">
    <citation type="submission" date="2025-08" db="UniProtKB">
        <authorList>
            <consortium name="RefSeq"/>
        </authorList>
    </citation>
    <scope>IDENTIFICATION</scope>
</reference>
<evidence type="ECO:0000256" key="1">
    <source>
        <dbReference type="SAM" id="MobiDB-lite"/>
    </source>
</evidence>
<sequence>MMMIITMKKGQFPLDKPSGRKLDAPPPDEEYIDIHQIQKHILETRPSTSNSSRSTLTSSSARNTNLASVLTPPPYYPYNVQIPTTPGGNTFIPEDCFNFWFNSSNSSTNQNSGKNNKVICWTIYKVDREIQSFKLCEKLSKRHLKTSSKDKRRHIPKSVDVVPEITARLIVKDGTVNYFNKLMSYGYPQETCNFLILILYPAKCGSSIILYYIKIYDYCLNAST</sequence>
<proteinExistence type="predicted"/>
<dbReference type="KEGG" id="dci:113466611"/>
<evidence type="ECO:0000313" key="3">
    <source>
        <dbReference type="RefSeq" id="XP_026677972.1"/>
    </source>
</evidence>
<feature type="compositionally biased region" description="Low complexity" evidence="1">
    <location>
        <begin position="44"/>
        <end position="64"/>
    </location>
</feature>
<dbReference type="RefSeq" id="XP_026677972.1">
    <property type="nucleotide sequence ID" value="XM_026822171.1"/>
</dbReference>
<dbReference type="AlphaFoldDB" id="A0A3Q0IP03"/>
<name>A0A3Q0IP03_DIACI</name>
<evidence type="ECO:0000313" key="2">
    <source>
        <dbReference type="Proteomes" id="UP000079169"/>
    </source>
</evidence>
<gene>
    <name evidence="3" type="primary">LOC113466611</name>
</gene>
<protein>
    <submittedName>
        <fullName evidence="3">Uncharacterized protein LOC113466611</fullName>
    </submittedName>
</protein>
<dbReference type="GeneID" id="113466611"/>
<dbReference type="PaxDb" id="121845-A0A3Q0IP03"/>
<keyword evidence="2" id="KW-1185">Reference proteome</keyword>
<feature type="region of interest" description="Disordered" evidence="1">
    <location>
        <begin position="43"/>
        <end position="64"/>
    </location>
</feature>